<dbReference type="GO" id="GO:0005886">
    <property type="term" value="C:plasma membrane"/>
    <property type="evidence" value="ECO:0007669"/>
    <property type="project" value="UniProtKB-SubCell"/>
</dbReference>
<dbReference type="GO" id="GO:0015293">
    <property type="term" value="F:symporter activity"/>
    <property type="evidence" value="ECO:0007669"/>
    <property type="project" value="UniProtKB-KW"/>
</dbReference>
<protein>
    <submittedName>
        <fullName evidence="10">Transport protein</fullName>
    </submittedName>
</protein>
<evidence type="ECO:0000256" key="4">
    <source>
        <dbReference type="ARBA" id="ARBA00022692"/>
    </source>
</evidence>
<dbReference type="Proteomes" id="UP000251584">
    <property type="component" value="Unassembled WGS sequence"/>
</dbReference>
<feature type="domain" description="Major facilitator superfamily (MFS) profile" evidence="9">
    <location>
        <begin position="1"/>
        <end position="149"/>
    </location>
</feature>
<dbReference type="InterPro" id="IPR020846">
    <property type="entry name" value="MFS_dom"/>
</dbReference>
<dbReference type="SUPFAM" id="SSF103473">
    <property type="entry name" value="MFS general substrate transporter"/>
    <property type="match status" value="1"/>
</dbReference>
<evidence type="ECO:0000259" key="9">
    <source>
        <dbReference type="PROSITE" id="PS50850"/>
    </source>
</evidence>
<evidence type="ECO:0000256" key="1">
    <source>
        <dbReference type="ARBA" id="ARBA00004651"/>
    </source>
</evidence>
<dbReference type="InterPro" id="IPR036259">
    <property type="entry name" value="MFS_trans_sf"/>
</dbReference>
<evidence type="ECO:0000256" key="2">
    <source>
        <dbReference type="ARBA" id="ARBA00022448"/>
    </source>
</evidence>
<keyword evidence="2" id="KW-0813">Transport</keyword>
<dbReference type="InterPro" id="IPR051084">
    <property type="entry name" value="H+-coupled_symporters"/>
</dbReference>
<reference evidence="10 11" key="1">
    <citation type="submission" date="2018-06" db="EMBL/GenBank/DDBJ databases">
        <authorList>
            <consortium name="Pathogen Informatics"/>
            <person name="Doyle S."/>
        </authorList>
    </citation>
    <scope>NUCLEOTIDE SEQUENCE [LARGE SCALE GENOMIC DNA]</scope>
    <source>
        <strain evidence="10 11">NCTC10786</strain>
    </source>
</reference>
<dbReference type="AlphaFoldDB" id="A0A2X2XI74"/>
<keyword evidence="4 8" id="KW-0812">Transmembrane</keyword>
<dbReference type="PROSITE" id="PS50850">
    <property type="entry name" value="MFS"/>
    <property type="match status" value="1"/>
</dbReference>
<feature type="transmembrane region" description="Helical" evidence="8">
    <location>
        <begin position="40"/>
        <end position="65"/>
    </location>
</feature>
<keyword evidence="5" id="KW-0769">Symport</keyword>
<dbReference type="Pfam" id="PF00083">
    <property type="entry name" value="Sugar_tr"/>
    <property type="match status" value="1"/>
</dbReference>
<evidence type="ECO:0000256" key="7">
    <source>
        <dbReference type="ARBA" id="ARBA00023136"/>
    </source>
</evidence>
<evidence type="ECO:0000313" key="10">
    <source>
        <dbReference type="EMBL" id="SQB26070.1"/>
    </source>
</evidence>
<dbReference type="EMBL" id="UAVY01000002">
    <property type="protein sequence ID" value="SQB26070.1"/>
    <property type="molecule type" value="Genomic_DNA"/>
</dbReference>
<feature type="transmembrane region" description="Helical" evidence="8">
    <location>
        <begin position="77"/>
        <end position="96"/>
    </location>
</feature>
<dbReference type="PANTHER" id="PTHR43528">
    <property type="entry name" value="ALPHA-KETOGLUTARATE PERMEASE"/>
    <property type="match status" value="1"/>
</dbReference>
<feature type="transmembrane region" description="Helical" evidence="8">
    <location>
        <begin position="131"/>
        <end position="148"/>
    </location>
</feature>
<keyword evidence="3" id="KW-1003">Cell membrane</keyword>
<accession>A0A2X2XI74</accession>
<dbReference type="Gene3D" id="1.20.1250.20">
    <property type="entry name" value="MFS general substrate transporter like domains"/>
    <property type="match status" value="1"/>
</dbReference>
<comment type="subcellular location">
    <subcellularLocation>
        <location evidence="1">Cell membrane</location>
        <topology evidence="1">Multi-pass membrane protein</topology>
    </subcellularLocation>
</comment>
<proteinExistence type="predicted"/>
<evidence type="ECO:0000256" key="6">
    <source>
        <dbReference type="ARBA" id="ARBA00022989"/>
    </source>
</evidence>
<gene>
    <name evidence="10" type="primary">proP_3</name>
    <name evidence="10" type="ORF">NCTC10786_01767</name>
</gene>
<evidence type="ECO:0000256" key="3">
    <source>
        <dbReference type="ARBA" id="ARBA00022475"/>
    </source>
</evidence>
<dbReference type="PANTHER" id="PTHR43528:SF7">
    <property type="entry name" value="MFS TRANSPORTER"/>
    <property type="match status" value="1"/>
</dbReference>
<sequence length="149" mass="16021">MGILAPLLLLLMRILQGAAIGGEVPGAWVFVAEHVPERRIGIACGTLTAGLTVGILLGSVVATLVNTSMTQQAVHDYGWRIPFLLGGVFGLIAMYLRRWLQETPIFLEMQQRKTLAQELPVKAVVVKHKKAVAISMLLTLVVIGPALSS</sequence>
<keyword evidence="7 8" id="KW-0472">Membrane</keyword>
<keyword evidence="6 8" id="KW-1133">Transmembrane helix</keyword>
<organism evidence="10 11">
    <name type="scientific">Citrobacter koseri</name>
    <name type="common">Citrobacter diversus</name>
    <dbReference type="NCBI Taxonomy" id="545"/>
    <lineage>
        <taxon>Bacteria</taxon>
        <taxon>Pseudomonadati</taxon>
        <taxon>Pseudomonadota</taxon>
        <taxon>Gammaproteobacteria</taxon>
        <taxon>Enterobacterales</taxon>
        <taxon>Enterobacteriaceae</taxon>
        <taxon>Citrobacter</taxon>
    </lineage>
</organism>
<evidence type="ECO:0000256" key="5">
    <source>
        <dbReference type="ARBA" id="ARBA00022847"/>
    </source>
</evidence>
<evidence type="ECO:0000313" key="11">
    <source>
        <dbReference type="Proteomes" id="UP000251584"/>
    </source>
</evidence>
<name>A0A2X2XI74_CITKO</name>
<dbReference type="InterPro" id="IPR005828">
    <property type="entry name" value="MFS_sugar_transport-like"/>
</dbReference>
<evidence type="ECO:0000256" key="8">
    <source>
        <dbReference type="SAM" id="Phobius"/>
    </source>
</evidence>